<name>X0VG45_9ZZZZ</name>
<gene>
    <name evidence="1" type="ORF">S01H1_58146</name>
</gene>
<accession>X0VG45</accession>
<organism evidence="1">
    <name type="scientific">marine sediment metagenome</name>
    <dbReference type="NCBI Taxonomy" id="412755"/>
    <lineage>
        <taxon>unclassified sequences</taxon>
        <taxon>metagenomes</taxon>
        <taxon>ecological metagenomes</taxon>
    </lineage>
</organism>
<dbReference type="AlphaFoldDB" id="X0VG45"/>
<dbReference type="EMBL" id="BARS01037964">
    <property type="protein sequence ID" value="GAG17259.1"/>
    <property type="molecule type" value="Genomic_DNA"/>
</dbReference>
<proteinExistence type="predicted"/>
<reference evidence="1" key="1">
    <citation type="journal article" date="2014" name="Front. Microbiol.">
        <title>High frequency of phylogenetically diverse reductive dehalogenase-homologous genes in deep subseafloor sedimentary metagenomes.</title>
        <authorList>
            <person name="Kawai M."/>
            <person name="Futagami T."/>
            <person name="Toyoda A."/>
            <person name="Takaki Y."/>
            <person name="Nishi S."/>
            <person name="Hori S."/>
            <person name="Arai W."/>
            <person name="Tsubouchi T."/>
            <person name="Morono Y."/>
            <person name="Uchiyama I."/>
            <person name="Ito T."/>
            <person name="Fujiyama A."/>
            <person name="Inagaki F."/>
            <person name="Takami H."/>
        </authorList>
    </citation>
    <scope>NUCLEOTIDE SEQUENCE</scope>
    <source>
        <strain evidence="1">Expedition CK06-06</strain>
    </source>
</reference>
<comment type="caution">
    <text evidence="1">The sequence shown here is derived from an EMBL/GenBank/DDBJ whole genome shotgun (WGS) entry which is preliminary data.</text>
</comment>
<evidence type="ECO:0000313" key="1">
    <source>
        <dbReference type="EMBL" id="GAG17259.1"/>
    </source>
</evidence>
<protein>
    <submittedName>
        <fullName evidence="1">Uncharacterized protein</fullName>
    </submittedName>
</protein>
<sequence length="60" mass="6780">MDKKTEQRACQHTRWYKLPSGKNGHVNECKNPAKERSHIVATGLGISFNMIEVLCDEHAA</sequence>